<proteinExistence type="inferred from homology"/>
<dbReference type="SUPFAM" id="SSF55469">
    <property type="entry name" value="FMN-dependent nitroreductase-like"/>
    <property type="match status" value="1"/>
</dbReference>
<evidence type="ECO:0000256" key="1">
    <source>
        <dbReference type="ARBA" id="ARBA00008366"/>
    </source>
</evidence>
<evidence type="ECO:0000256" key="3">
    <source>
        <dbReference type="ARBA" id="ARBA00022643"/>
    </source>
</evidence>
<keyword evidence="5" id="KW-0521">NADP</keyword>
<dbReference type="AlphaFoldDB" id="A0A1S6QHL7"/>
<dbReference type="InterPro" id="IPR000415">
    <property type="entry name" value="Nitroreductase-like"/>
</dbReference>
<feature type="domain" description="Nitroreductase" evidence="6">
    <location>
        <begin position="9"/>
        <end position="165"/>
    </location>
</feature>
<keyword evidence="2 5" id="KW-0285">Flavoprotein</keyword>
<evidence type="ECO:0000313" key="8">
    <source>
        <dbReference type="Proteomes" id="UP000030361"/>
    </source>
</evidence>
<keyword evidence="3 5" id="KW-0288">FMN</keyword>
<dbReference type="GO" id="GO:0016491">
    <property type="term" value="F:oxidoreductase activity"/>
    <property type="evidence" value="ECO:0007669"/>
    <property type="project" value="UniProtKB-UniRule"/>
</dbReference>
<evidence type="ECO:0000256" key="4">
    <source>
        <dbReference type="ARBA" id="ARBA00023002"/>
    </source>
</evidence>
<dbReference type="Gene3D" id="3.40.109.10">
    <property type="entry name" value="NADH Oxidase"/>
    <property type="match status" value="1"/>
</dbReference>
<dbReference type="EMBL" id="CP018906">
    <property type="protein sequence ID" value="AQW21108.1"/>
    <property type="molecule type" value="Genomic_DNA"/>
</dbReference>
<dbReference type="PANTHER" id="PTHR43425:SF3">
    <property type="entry name" value="NADPH-DEPENDENT OXIDOREDUCTASE"/>
    <property type="match status" value="1"/>
</dbReference>
<dbReference type="eggNOG" id="COG0778">
    <property type="taxonomic scope" value="Bacteria"/>
</dbReference>
<dbReference type="CDD" id="cd02146">
    <property type="entry name" value="NfsA-like"/>
    <property type="match status" value="1"/>
</dbReference>
<dbReference type="RefSeq" id="WP_035166474.1">
    <property type="nucleotide sequence ID" value="NZ_CP018906.1"/>
</dbReference>
<evidence type="ECO:0000256" key="5">
    <source>
        <dbReference type="PIRNR" id="PIRNR005426"/>
    </source>
</evidence>
<keyword evidence="4 5" id="KW-0560">Oxidoreductase</keyword>
<accession>A0A1S6QHL7</accession>
<name>A0A1S6QHL7_9LACO</name>
<keyword evidence="8" id="KW-1185">Reference proteome</keyword>
<evidence type="ECO:0000259" key="6">
    <source>
        <dbReference type="Pfam" id="PF00881"/>
    </source>
</evidence>
<dbReference type="KEGG" id="lcu:PL11_003805"/>
<dbReference type="OrthoDB" id="9775805at2"/>
<evidence type="ECO:0000256" key="2">
    <source>
        <dbReference type="ARBA" id="ARBA00022630"/>
    </source>
</evidence>
<comment type="similarity">
    <text evidence="1 5">Belongs to the flavin oxidoreductase frp family.</text>
</comment>
<organism evidence="7 8">
    <name type="scientific">Lentilactobacillus curieae</name>
    <dbReference type="NCBI Taxonomy" id="1138822"/>
    <lineage>
        <taxon>Bacteria</taxon>
        <taxon>Bacillati</taxon>
        <taxon>Bacillota</taxon>
        <taxon>Bacilli</taxon>
        <taxon>Lactobacillales</taxon>
        <taxon>Lactobacillaceae</taxon>
        <taxon>Lentilactobacillus</taxon>
    </lineage>
</organism>
<dbReference type="PANTHER" id="PTHR43425">
    <property type="entry name" value="OXYGEN-INSENSITIVE NADPH NITROREDUCTASE"/>
    <property type="match status" value="1"/>
</dbReference>
<reference evidence="7 8" key="1">
    <citation type="journal article" date="2015" name="Genome Announc.">
        <title>Genome Sequence of Lactobacillus curieae CCTCC M 2011381T, a Novel Producer of Gamma-aminobutyric Acid.</title>
        <authorList>
            <person name="Wang Y."/>
            <person name="Wang Y."/>
            <person name="Lang C."/>
            <person name="Wei D."/>
            <person name="Xu P."/>
            <person name="Xie J."/>
        </authorList>
    </citation>
    <scope>NUCLEOTIDE SEQUENCE [LARGE SCALE GENOMIC DNA]</scope>
    <source>
        <strain evidence="7 8">CCTCC M 2011381</strain>
    </source>
</reference>
<sequence>MNNSIIDVITNHKSIRHFKNQKLTGDEVDTLVDAATHASTSTFSQQYSIISVTDPQKLAEIERLTGGKKWMLGSGHYFVMVADQYRNLQIAQKAGQDPYILRTTDKFLASVFDASLATENLVLAAESMGMGATIMGSILNESERIIELLGLPELTFPLLGIAVGYPETEPETKPRMPKQLQHFTDTYQLDKVISDVLPEYDAQINEYYAERGSNNRKETFSTHILSELSRDRSVRAELLANIARQGFDVDEQLKPLN</sequence>
<dbReference type="InterPro" id="IPR016446">
    <property type="entry name" value="Flavin_OxRdtase_Frp"/>
</dbReference>
<dbReference type="Proteomes" id="UP000030361">
    <property type="component" value="Chromosome"/>
</dbReference>
<dbReference type="Pfam" id="PF00881">
    <property type="entry name" value="Nitroreductase"/>
    <property type="match status" value="1"/>
</dbReference>
<evidence type="ECO:0000313" key="7">
    <source>
        <dbReference type="EMBL" id="AQW21108.1"/>
    </source>
</evidence>
<gene>
    <name evidence="7" type="ORF">PL11_003805</name>
</gene>
<dbReference type="PIRSF" id="PIRSF005426">
    <property type="entry name" value="Frp"/>
    <property type="match status" value="1"/>
</dbReference>
<protein>
    <submittedName>
        <fullName evidence="7">NADPH-dependent oxidoreductase</fullName>
    </submittedName>
</protein>
<dbReference type="InterPro" id="IPR029479">
    <property type="entry name" value="Nitroreductase"/>
</dbReference>